<dbReference type="Pfam" id="PF00004">
    <property type="entry name" value="AAA"/>
    <property type="match status" value="1"/>
</dbReference>
<dbReference type="GO" id="GO:0016887">
    <property type="term" value="F:ATP hydrolysis activity"/>
    <property type="evidence" value="ECO:0007669"/>
    <property type="project" value="InterPro"/>
</dbReference>
<evidence type="ECO:0000256" key="1">
    <source>
        <dbReference type="ARBA" id="ARBA00008959"/>
    </source>
</evidence>
<evidence type="ECO:0000259" key="5">
    <source>
        <dbReference type="SMART" id="SM00382"/>
    </source>
</evidence>
<dbReference type="Pfam" id="PF16193">
    <property type="entry name" value="AAA_assoc_2"/>
    <property type="match status" value="1"/>
</dbReference>
<reference evidence="6" key="1">
    <citation type="submission" date="2021-01" db="EMBL/GenBank/DDBJ databases">
        <authorList>
            <person name="Li R."/>
            <person name="Bekaert M."/>
        </authorList>
    </citation>
    <scope>NUCLEOTIDE SEQUENCE</scope>
    <source>
        <strain evidence="6">Farmed</strain>
    </source>
</reference>
<evidence type="ECO:0000256" key="3">
    <source>
        <dbReference type="ARBA" id="ARBA00022741"/>
    </source>
</evidence>
<evidence type="ECO:0000256" key="2">
    <source>
        <dbReference type="ARBA" id="ARBA00022705"/>
    </source>
</evidence>
<dbReference type="GO" id="GO:0003677">
    <property type="term" value="F:DNA binding"/>
    <property type="evidence" value="ECO:0007669"/>
    <property type="project" value="InterPro"/>
</dbReference>
<keyword evidence="7" id="KW-1185">Reference proteome</keyword>
<dbReference type="FunFam" id="1.20.272.10:FF:000001">
    <property type="entry name" value="Putative AAA family ATPase"/>
    <property type="match status" value="1"/>
</dbReference>
<dbReference type="SUPFAM" id="SSF48019">
    <property type="entry name" value="post-AAA+ oligomerization domain-like"/>
    <property type="match status" value="1"/>
</dbReference>
<dbReference type="InterPro" id="IPR003959">
    <property type="entry name" value="ATPase_AAA_core"/>
</dbReference>
<dbReference type="InterPro" id="IPR008921">
    <property type="entry name" value="DNA_pol3_clamp-load_cplx_C"/>
</dbReference>
<organism evidence="6 7">
    <name type="scientific">Acanthosepion pharaonis</name>
    <name type="common">Pharaoh cuttlefish</name>
    <name type="synonym">Sepia pharaonis</name>
    <dbReference type="NCBI Taxonomy" id="158019"/>
    <lineage>
        <taxon>Eukaryota</taxon>
        <taxon>Metazoa</taxon>
        <taxon>Spiralia</taxon>
        <taxon>Lophotrochozoa</taxon>
        <taxon>Mollusca</taxon>
        <taxon>Cephalopoda</taxon>
        <taxon>Coleoidea</taxon>
        <taxon>Decapodiformes</taxon>
        <taxon>Sepiida</taxon>
        <taxon>Sepiina</taxon>
        <taxon>Sepiidae</taxon>
        <taxon>Acanthosepion</taxon>
    </lineage>
</organism>
<dbReference type="GO" id="GO:0005524">
    <property type="term" value="F:ATP binding"/>
    <property type="evidence" value="ECO:0007669"/>
    <property type="project" value="UniProtKB-KW"/>
</dbReference>
<keyword evidence="3" id="KW-0547">Nucleotide-binding</keyword>
<dbReference type="InterPro" id="IPR027417">
    <property type="entry name" value="P-loop_NTPase"/>
</dbReference>
<gene>
    <name evidence="6" type="ORF">SPHA_57616</name>
</gene>
<evidence type="ECO:0000313" key="7">
    <source>
        <dbReference type="Proteomes" id="UP000597762"/>
    </source>
</evidence>
<protein>
    <submittedName>
        <fullName evidence="6">YcaJ</fullName>
    </submittedName>
</protein>
<dbReference type="CDD" id="cd00009">
    <property type="entry name" value="AAA"/>
    <property type="match status" value="1"/>
</dbReference>
<keyword evidence="4" id="KW-0067">ATP-binding</keyword>
<dbReference type="InterPro" id="IPR021886">
    <property type="entry name" value="MgsA_C"/>
</dbReference>
<dbReference type="AlphaFoldDB" id="A0A812DJ19"/>
<dbReference type="Pfam" id="PF12002">
    <property type="entry name" value="MgsA_C"/>
    <property type="match status" value="1"/>
</dbReference>
<dbReference type="PANTHER" id="PTHR13779">
    <property type="entry name" value="WERNER HELICASE-INTERACTING PROTEIN 1 FAMILY MEMBER"/>
    <property type="match status" value="1"/>
</dbReference>
<dbReference type="FunFam" id="3.40.50.300:FF:000137">
    <property type="entry name" value="Replication-associated recombination protein A"/>
    <property type="match status" value="1"/>
</dbReference>
<dbReference type="Proteomes" id="UP000597762">
    <property type="component" value="Unassembled WGS sequence"/>
</dbReference>
<dbReference type="InterPro" id="IPR051314">
    <property type="entry name" value="AAA_ATPase_RarA/MGS1/WRNIP1"/>
</dbReference>
<dbReference type="OrthoDB" id="10265467at2759"/>
<dbReference type="InterPro" id="IPR032423">
    <property type="entry name" value="AAA_assoc_2"/>
</dbReference>
<dbReference type="EMBL" id="CAHIKZ030003891">
    <property type="protein sequence ID" value="CAE1305155.1"/>
    <property type="molecule type" value="Genomic_DNA"/>
</dbReference>
<name>A0A812DJ19_ACAPH</name>
<dbReference type="Gene3D" id="1.20.272.10">
    <property type="match status" value="1"/>
</dbReference>
<dbReference type="SMART" id="SM00382">
    <property type="entry name" value="AAA"/>
    <property type="match status" value="1"/>
</dbReference>
<dbReference type="GO" id="GO:0000731">
    <property type="term" value="P:DNA synthesis involved in DNA repair"/>
    <property type="evidence" value="ECO:0007669"/>
    <property type="project" value="TreeGrafter"/>
</dbReference>
<evidence type="ECO:0000256" key="4">
    <source>
        <dbReference type="ARBA" id="ARBA00022840"/>
    </source>
</evidence>
<dbReference type="GO" id="GO:0005634">
    <property type="term" value="C:nucleus"/>
    <property type="evidence" value="ECO:0007669"/>
    <property type="project" value="TreeGrafter"/>
</dbReference>
<comment type="similarity">
    <text evidence="1">Belongs to the AAA ATPase family. RarA/MGS1/WRNIP1 subfamily.</text>
</comment>
<sequence>MRPKCLSEFIGQQESLGEECFLRRVLLTNSVPPSILFWGPPGSGKTTLAKMIAKHCKENALTKFTLLSATNSGVNDVKKVAEAAKNDMKIFKMKTILFIDEIHRFNKVQQDSLLPYVEDGTLILFGATTENPSFHLNSALLSRVKVIVLEKHSVENIISIINNILQHLGIRCFSDESEIDELLTSNDDRPNIWISQKAVKEVSFICDGDARVAIGSLQLAIQNKLLEAKLNKTNIDHTKIIIDVDCMKEGLKKSYIAYDKNGEEHYNCVSALQKSIRGSDENAALYWMARMLEGGENPCYIARRLVRTAAEDIGLADPLALNQAVSAYQACTFIGMPECDVILAQCAVYLARAPKSIEVYSAYKKVKQSVHQHKGPLPPVPLHLRNSPTKLMKSLDYGKNYIYTPNDPSAKQTFLPDELLDVDFFN</sequence>
<dbReference type="GO" id="GO:0017116">
    <property type="term" value="F:single-stranded DNA helicase activity"/>
    <property type="evidence" value="ECO:0007669"/>
    <property type="project" value="TreeGrafter"/>
</dbReference>
<dbReference type="GO" id="GO:0008047">
    <property type="term" value="F:enzyme activator activity"/>
    <property type="evidence" value="ECO:0007669"/>
    <property type="project" value="TreeGrafter"/>
</dbReference>
<dbReference type="GO" id="GO:0006261">
    <property type="term" value="P:DNA-templated DNA replication"/>
    <property type="evidence" value="ECO:0007669"/>
    <property type="project" value="TreeGrafter"/>
</dbReference>
<dbReference type="SUPFAM" id="SSF52540">
    <property type="entry name" value="P-loop containing nucleoside triphosphate hydrolases"/>
    <property type="match status" value="1"/>
</dbReference>
<keyword evidence="2" id="KW-0235">DNA replication</keyword>
<dbReference type="Gene3D" id="1.10.3710.10">
    <property type="entry name" value="DNA polymerase III clamp loader subunits, C-terminal domain"/>
    <property type="match status" value="1"/>
</dbReference>
<feature type="domain" description="AAA+ ATPase" evidence="5">
    <location>
        <begin position="31"/>
        <end position="152"/>
    </location>
</feature>
<accession>A0A812DJ19</accession>
<dbReference type="InterPro" id="IPR003593">
    <property type="entry name" value="AAA+_ATPase"/>
</dbReference>
<evidence type="ECO:0000313" key="6">
    <source>
        <dbReference type="EMBL" id="CAE1305155.1"/>
    </source>
</evidence>
<comment type="caution">
    <text evidence="6">The sequence shown here is derived from an EMBL/GenBank/DDBJ whole genome shotgun (WGS) entry which is preliminary data.</text>
</comment>
<proteinExistence type="inferred from homology"/>
<dbReference type="Gene3D" id="3.40.50.300">
    <property type="entry name" value="P-loop containing nucleotide triphosphate hydrolases"/>
    <property type="match status" value="1"/>
</dbReference>
<dbReference type="PANTHER" id="PTHR13779:SF7">
    <property type="entry name" value="ATPASE WRNIP1"/>
    <property type="match status" value="1"/>
</dbReference>